<protein>
    <submittedName>
        <fullName evidence="1">Uncharacterized protein</fullName>
    </submittedName>
</protein>
<dbReference type="Proteomes" id="UP000000376">
    <property type="component" value="Chromosome"/>
</dbReference>
<dbReference type="OrthoDB" id="2594539at2"/>
<dbReference type="EMBL" id="CP002045">
    <property type="protein sequence ID" value="ADH93423.1"/>
    <property type="molecule type" value="Genomic_DNA"/>
</dbReference>
<accession>D7BL93</accession>
<dbReference type="AlphaFoldDB" id="D7BL93"/>
<dbReference type="KEGG" id="ahe:Arch_1741"/>
<proteinExistence type="predicted"/>
<sequence>MAPVSGTVPAQLHLAPARTCTHPESDLIILDSALYQRLISIEDAHTIVENAPARKQKILRRFTHLAYSGSETRVRNFLQSLQVSVLPQAHIPSVGN</sequence>
<organism evidence="1 2">
    <name type="scientific">Arcanobacterium haemolyticum (strain ATCC 9345 / DSM 20595 / CCM 5947 / CCUG 17215 / LMG 16163 / NBRC 15585 / NCTC 8452 / 11018)</name>
    <dbReference type="NCBI Taxonomy" id="644284"/>
    <lineage>
        <taxon>Bacteria</taxon>
        <taxon>Bacillati</taxon>
        <taxon>Actinomycetota</taxon>
        <taxon>Actinomycetes</taxon>
        <taxon>Actinomycetales</taxon>
        <taxon>Actinomycetaceae</taxon>
        <taxon>Arcanobacterium</taxon>
    </lineage>
</organism>
<name>D7BL93_ARCHD</name>
<keyword evidence="2" id="KW-1185">Reference proteome</keyword>
<gene>
    <name evidence="1" type="ordered locus">Arch_1741</name>
</gene>
<evidence type="ECO:0000313" key="2">
    <source>
        <dbReference type="Proteomes" id="UP000000376"/>
    </source>
</evidence>
<dbReference type="STRING" id="644284.Arch_1741"/>
<reference evidence="1 2" key="1">
    <citation type="journal article" date="2010" name="Stand. Genomic Sci.">
        <title>Complete genome sequence of Arcanobacterium haemolyticum type strain (11018).</title>
        <authorList>
            <person name="Yasawong M."/>
            <person name="Teshima H."/>
            <person name="Lapidus A."/>
            <person name="Nolan M."/>
            <person name="Lucas S."/>
            <person name="Glavina Del Rio T."/>
            <person name="Tice H."/>
            <person name="Cheng J."/>
            <person name="Bruce D."/>
            <person name="Detter C."/>
            <person name="Tapia R."/>
            <person name="Han C."/>
            <person name="Goodwin L."/>
            <person name="Pitluck S."/>
            <person name="Liolios K."/>
            <person name="Ivanova N."/>
            <person name="Mavromatis K."/>
            <person name="Mikhailova N."/>
            <person name="Pati A."/>
            <person name="Chen A."/>
            <person name="Palaniappan K."/>
            <person name="Land M."/>
            <person name="Hauser L."/>
            <person name="Chang Y."/>
            <person name="Jeffries C."/>
            <person name="Rohde M."/>
            <person name="Sikorski J."/>
            <person name="Pukall R."/>
            <person name="Goker M."/>
            <person name="Woyke T."/>
            <person name="Bristow J."/>
            <person name="Eisen J."/>
            <person name="Markowitz V."/>
            <person name="Hugenholtz P."/>
            <person name="Kyrpides N."/>
            <person name="Klenk H."/>
        </authorList>
    </citation>
    <scope>NUCLEOTIDE SEQUENCE [LARGE SCALE GENOMIC DNA]</scope>
    <source>
        <strain evidence="2">ATCC 9345 / DSM 20595 / CCUG 17215 / LMG 16163 / NBRC 15585 / NCTC 8452 / 11018</strain>
    </source>
</reference>
<evidence type="ECO:0000313" key="1">
    <source>
        <dbReference type="EMBL" id="ADH93423.1"/>
    </source>
</evidence>
<dbReference type="HOGENOM" id="CLU_2353760_0_0_11"/>